<dbReference type="Pfam" id="PF20078">
    <property type="entry name" value="DUF6473"/>
    <property type="match status" value="1"/>
</dbReference>
<protein>
    <recommendedName>
        <fullName evidence="1">DUF6473 domain-containing protein</fullName>
    </recommendedName>
</protein>
<dbReference type="InterPro" id="IPR045524">
    <property type="entry name" value="DUF6473"/>
</dbReference>
<name>A0A1H9AYS8_9RHOB</name>
<proteinExistence type="predicted"/>
<dbReference type="RefSeq" id="WP_090268468.1">
    <property type="nucleotide sequence ID" value="NZ_FOEP01000002.1"/>
</dbReference>
<gene>
    <name evidence="2" type="ORF">SAMN04488092_102306</name>
</gene>
<dbReference type="OrthoDB" id="7838347at2"/>
<evidence type="ECO:0000313" key="3">
    <source>
        <dbReference type="Proteomes" id="UP000198634"/>
    </source>
</evidence>
<evidence type="ECO:0000313" key="2">
    <source>
        <dbReference type="EMBL" id="SEP81675.1"/>
    </source>
</evidence>
<dbReference type="Proteomes" id="UP000198634">
    <property type="component" value="Unassembled WGS sequence"/>
</dbReference>
<evidence type="ECO:0000259" key="1">
    <source>
        <dbReference type="Pfam" id="PF20078"/>
    </source>
</evidence>
<keyword evidence="3" id="KW-1185">Reference proteome</keyword>
<sequence length="271" mass="30031">MTFEHAGAGALDYLPCQYGTSKLVFRGPGRHLDRDYALFIGGTETYGKFIPRPFPSLVEEMTGIPSINFGCVNAGIDAFAQDATVIARARRARVIVLQVMGAQYVSNCFYSVHPRRNDRFITAHEPLRRLFPSVDFTEFNFIGHVLSALERRSPRRFDLVVRALQKTWSHRMATILHHMARPAVLLWLEEGPDHAHGFVTPAMMSELRPIAAAMIQVRCEEAAAQDNGGMVFTPFEATAAVGLPNAATHLRVAQDLSAVINDLSARGALKR</sequence>
<dbReference type="AlphaFoldDB" id="A0A1H9AYS8"/>
<feature type="domain" description="DUF6473" evidence="1">
    <location>
        <begin position="1"/>
        <end position="263"/>
    </location>
</feature>
<reference evidence="2 3" key="1">
    <citation type="submission" date="2016-10" db="EMBL/GenBank/DDBJ databases">
        <authorList>
            <person name="de Groot N.N."/>
        </authorList>
    </citation>
    <scope>NUCLEOTIDE SEQUENCE [LARGE SCALE GENOMIC DNA]</scope>
    <source>
        <strain evidence="2 3">DSM 22007</strain>
    </source>
</reference>
<accession>A0A1H9AYS8</accession>
<organism evidence="2 3">
    <name type="scientific">Thalassovita taeanensis</name>
    <dbReference type="NCBI Taxonomy" id="657014"/>
    <lineage>
        <taxon>Bacteria</taxon>
        <taxon>Pseudomonadati</taxon>
        <taxon>Pseudomonadota</taxon>
        <taxon>Alphaproteobacteria</taxon>
        <taxon>Rhodobacterales</taxon>
        <taxon>Roseobacteraceae</taxon>
        <taxon>Thalassovita</taxon>
    </lineage>
</organism>
<dbReference type="EMBL" id="FOEP01000002">
    <property type="protein sequence ID" value="SEP81675.1"/>
    <property type="molecule type" value="Genomic_DNA"/>
</dbReference>
<dbReference type="STRING" id="657014.SAMN04488092_102306"/>